<dbReference type="InterPro" id="IPR036291">
    <property type="entry name" value="NAD(P)-bd_dom_sf"/>
</dbReference>
<comment type="caution">
    <text evidence="2">The sequence shown here is derived from an EMBL/GenBank/DDBJ whole genome shotgun (WGS) entry which is preliminary data.</text>
</comment>
<dbReference type="InterPro" id="IPR000683">
    <property type="entry name" value="Gfo/Idh/MocA-like_OxRdtase_N"/>
</dbReference>
<dbReference type="Proteomes" id="UP000306416">
    <property type="component" value="Unassembled WGS sequence"/>
</dbReference>
<dbReference type="Pfam" id="PF01408">
    <property type="entry name" value="GFO_IDH_MocA"/>
    <property type="match status" value="1"/>
</dbReference>
<dbReference type="AlphaFoldDB" id="A0A4S1CCB3"/>
<reference evidence="2 3" key="1">
    <citation type="submission" date="2019-04" db="EMBL/GenBank/DDBJ databases">
        <title>Geobacter oryzae sp. nov., ferric-reducing bacteria isolated from paddy soil.</title>
        <authorList>
            <person name="Xu Z."/>
            <person name="Masuda Y."/>
            <person name="Itoh H."/>
            <person name="Senoo K."/>
        </authorList>
    </citation>
    <scope>NUCLEOTIDE SEQUENCE [LARGE SCALE GENOMIC DNA]</scope>
    <source>
        <strain evidence="2 3">Red111</strain>
    </source>
</reference>
<organism evidence="2 3">
    <name type="scientific">Geomonas terrae</name>
    <dbReference type="NCBI Taxonomy" id="2562681"/>
    <lineage>
        <taxon>Bacteria</taxon>
        <taxon>Pseudomonadati</taxon>
        <taxon>Thermodesulfobacteriota</taxon>
        <taxon>Desulfuromonadia</taxon>
        <taxon>Geobacterales</taxon>
        <taxon>Geobacteraceae</taxon>
        <taxon>Geomonas</taxon>
    </lineage>
</organism>
<evidence type="ECO:0000313" key="3">
    <source>
        <dbReference type="Proteomes" id="UP000306416"/>
    </source>
</evidence>
<proteinExistence type="predicted"/>
<evidence type="ECO:0000313" key="2">
    <source>
        <dbReference type="EMBL" id="TGU70596.1"/>
    </source>
</evidence>
<dbReference type="SUPFAM" id="SSF51735">
    <property type="entry name" value="NAD(P)-binding Rossmann-fold domains"/>
    <property type="match status" value="1"/>
</dbReference>
<accession>A0A4S1CCB3</accession>
<dbReference type="GO" id="GO:0000166">
    <property type="term" value="F:nucleotide binding"/>
    <property type="evidence" value="ECO:0007669"/>
    <property type="project" value="InterPro"/>
</dbReference>
<protein>
    <recommendedName>
        <fullName evidence="1">Gfo/Idh/MocA-like oxidoreductase N-terminal domain-containing protein</fullName>
    </recommendedName>
</protein>
<feature type="domain" description="Gfo/Idh/MocA-like oxidoreductase N-terminal" evidence="1">
    <location>
        <begin position="14"/>
        <end position="140"/>
    </location>
</feature>
<evidence type="ECO:0000259" key="1">
    <source>
        <dbReference type="Pfam" id="PF01408"/>
    </source>
</evidence>
<name>A0A4S1CCB3_9BACT</name>
<gene>
    <name evidence="2" type="ORF">E4633_16465</name>
</gene>
<dbReference type="EMBL" id="SRSC01000004">
    <property type="protein sequence ID" value="TGU70596.1"/>
    <property type="molecule type" value="Genomic_DNA"/>
</dbReference>
<sequence length="332" mass="36569">MTAGLYRSFTDMNHIAVIGAGQLGSRHLQGLASLAVPTTLYMVDPVQDSLDRARQRFQEMPANGHVTALQAVRNIEELPDRVDLAIVATTAEVRLMLMERLFSQRTVRNVVLEKVLFQREEEYGRAGQLLTDNGVKAWVNCPRRIFPIYSRVLDFFQQDPVRSMQVHGGDWGLGCNCVHFADLFCFLAGTVVEEYDTGLVDKGFYAGKREGFVEFGGTLIGKAGKTSLWMTAVNGSTARHLITIRGEALTCVIDEVGGQAWFIDADGRWHSEAFNLPYQSQMTGTVATAILAGDDCGLPTYLSSAKVHLPLIRSLHTHLLQSGVDTSCCPIT</sequence>
<keyword evidence="3" id="KW-1185">Reference proteome</keyword>
<dbReference type="Gene3D" id="3.40.50.720">
    <property type="entry name" value="NAD(P)-binding Rossmann-like Domain"/>
    <property type="match status" value="1"/>
</dbReference>